<proteinExistence type="predicted"/>
<dbReference type="AlphaFoldDB" id="A0A0F8XAL2"/>
<gene>
    <name evidence="1" type="ORF">LCGC14_3048880</name>
</gene>
<organism evidence="1">
    <name type="scientific">marine sediment metagenome</name>
    <dbReference type="NCBI Taxonomy" id="412755"/>
    <lineage>
        <taxon>unclassified sequences</taxon>
        <taxon>metagenomes</taxon>
        <taxon>ecological metagenomes</taxon>
    </lineage>
</organism>
<evidence type="ECO:0000313" key="1">
    <source>
        <dbReference type="EMBL" id="KKK57995.1"/>
    </source>
</evidence>
<dbReference type="EMBL" id="LAZR01064198">
    <property type="protein sequence ID" value="KKK57995.1"/>
    <property type="molecule type" value="Genomic_DNA"/>
</dbReference>
<name>A0A0F8XAL2_9ZZZZ</name>
<sequence length="80" mass="9168">MVCEKCGVSLTESNMNVWLTEGMALCIKCEHELKALRSVIGNIQYCYSIVRRGYREKLAKLIDGIYNHFEERGFGGFNET</sequence>
<evidence type="ECO:0008006" key="2">
    <source>
        <dbReference type="Google" id="ProtNLM"/>
    </source>
</evidence>
<comment type="caution">
    <text evidence="1">The sequence shown here is derived from an EMBL/GenBank/DDBJ whole genome shotgun (WGS) entry which is preliminary data.</text>
</comment>
<protein>
    <recommendedName>
        <fullName evidence="2">ClpX-type ZB domain-containing protein</fullName>
    </recommendedName>
</protein>
<reference evidence="1" key="1">
    <citation type="journal article" date="2015" name="Nature">
        <title>Complex archaea that bridge the gap between prokaryotes and eukaryotes.</title>
        <authorList>
            <person name="Spang A."/>
            <person name="Saw J.H."/>
            <person name="Jorgensen S.L."/>
            <person name="Zaremba-Niedzwiedzka K."/>
            <person name="Martijn J."/>
            <person name="Lind A.E."/>
            <person name="van Eijk R."/>
            <person name="Schleper C."/>
            <person name="Guy L."/>
            <person name="Ettema T.J."/>
        </authorList>
    </citation>
    <scope>NUCLEOTIDE SEQUENCE</scope>
</reference>
<accession>A0A0F8XAL2</accession>